<evidence type="ECO:0000256" key="5">
    <source>
        <dbReference type="ARBA" id="ARBA00022679"/>
    </source>
</evidence>
<evidence type="ECO:0000259" key="11">
    <source>
        <dbReference type="PROSITE" id="PS50109"/>
    </source>
</evidence>
<comment type="caution">
    <text evidence="12">The sequence shown here is derived from an EMBL/GenBank/DDBJ whole genome shotgun (WGS) entry which is preliminary data.</text>
</comment>
<dbReference type="PANTHER" id="PTHR45436:SF5">
    <property type="entry name" value="SENSOR HISTIDINE KINASE TRCS"/>
    <property type="match status" value="1"/>
</dbReference>
<evidence type="ECO:0000256" key="6">
    <source>
        <dbReference type="ARBA" id="ARBA00022692"/>
    </source>
</evidence>
<dbReference type="InterPro" id="IPR003594">
    <property type="entry name" value="HATPase_dom"/>
</dbReference>
<evidence type="ECO:0000256" key="8">
    <source>
        <dbReference type="ARBA" id="ARBA00022989"/>
    </source>
</evidence>
<evidence type="ECO:0000256" key="7">
    <source>
        <dbReference type="ARBA" id="ARBA00022777"/>
    </source>
</evidence>
<sequence>MSRRSLRVRLWTGALFSIGVALLVAGMGLITLFERHVERRIGEELRVQLNQLAAAVSMTEEGEVDLSREPSDPRFDQPLSGLYWQIDEPDQPGLLRSRSLWDAVIRLPDDDLEPGGVHAHQLPGPDGRPLLVRERRILLSATGTQTQLRLAVGIERAELVSARNDFAADMLPYLGLIALVLTLATFVQVQTGLAPLESVRRGLGSIRSGESSQLADAYPGEVMPLVAEVNALLAARAQAVERARAWTADLAHGLKTPLSALVADAQRLRASGNPELAGDLEQLAESMRRRVERELIRARVRSGSSSHQARVEVVAAIGRLVRTLERTPNGERLEWRQESSAPVMAALMPDDLMELLGNLLENAAKWASARVRVRVEVRGAWVEIEVGDDGPGVAEDQISLLGRRGLRLDERKDGSGLGLAIVRDVVDAYGGELCFDSAPEGGLRVRVKLPGVV</sequence>
<comment type="catalytic activity">
    <reaction evidence="1">
        <text>ATP + protein L-histidine = ADP + protein N-phospho-L-histidine.</text>
        <dbReference type="EC" id="2.7.13.3"/>
    </reaction>
</comment>
<name>W9V7P4_9GAMM</name>
<dbReference type="PROSITE" id="PS50109">
    <property type="entry name" value="HIS_KIN"/>
    <property type="match status" value="1"/>
</dbReference>
<keyword evidence="5" id="KW-0808">Transferase</keyword>
<keyword evidence="9 10" id="KW-0472">Membrane</keyword>
<evidence type="ECO:0000256" key="3">
    <source>
        <dbReference type="ARBA" id="ARBA00012438"/>
    </source>
</evidence>
<keyword evidence="7 12" id="KW-0418">Kinase</keyword>
<dbReference type="SMART" id="SM00387">
    <property type="entry name" value="HATPase_c"/>
    <property type="match status" value="1"/>
</dbReference>
<evidence type="ECO:0000256" key="1">
    <source>
        <dbReference type="ARBA" id="ARBA00000085"/>
    </source>
</evidence>
<dbReference type="GO" id="GO:0000155">
    <property type="term" value="F:phosphorelay sensor kinase activity"/>
    <property type="evidence" value="ECO:0007669"/>
    <property type="project" value="InterPro"/>
</dbReference>
<dbReference type="Proteomes" id="UP000019460">
    <property type="component" value="Unassembled WGS sequence"/>
</dbReference>
<protein>
    <recommendedName>
        <fullName evidence="3">histidine kinase</fullName>
        <ecNumber evidence="3">2.7.13.3</ecNumber>
    </recommendedName>
</protein>
<proteinExistence type="predicted"/>
<feature type="transmembrane region" description="Helical" evidence="10">
    <location>
        <begin position="12"/>
        <end position="33"/>
    </location>
</feature>
<dbReference type="PRINTS" id="PR00344">
    <property type="entry name" value="BCTRLSENSOR"/>
</dbReference>
<dbReference type="InterPro" id="IPR036890">
    <property type="entry name" value="HATPase_C_sf"/>
</dbReference>
<dbReference type="Gene3D" id="1.10.287.130">
    <property type="match status" value="1"/>
</dbReference>
<dbReference type="Pfam" id="PF02518">
    <property type="entry name" value="HATPase_c"/>
    <property type="match status" value="1"/>
</dbReference>
<dbReference type="SUPFAM" id="SSF55874">
    <property type="entry name" value="ATPase domain of HSP90 chaperone/DNA topoisomerase II/histidine kinase"/>
    <property type="match status" value="1"/>
</dbReference>
<dbReference type="STRING" id="1249627.D779_1345"/>
<dbReference type="InterPro" id="IPR050428">
    <property type="entry name" value="TCS_sensor_his_kinase"/>
</dbReference>
<dbReference type="CDD" id="cd00082">
    <property type="entry name" value="HisKA"/>
    <property type="match status" value="1"/>
</dbReference>
<keyword evidence="4" id="KW-0597">Phosphoprotein</keyword>
<feature type="domain" description="Histidine kinase" evidence="11">
    <location>
        <begin position="249"/>
        <end position="453"/>
    </location>
</feature>
<comment type="subcellular location">
    <subcellularLocation>
        <location evidence="2">Membrane</location>
    </subcellularLocation>
</comment>
<accession>W9V7P4</accession>
<evidence type="ECO:0000256" key="2">
    <source>
        <dbReference type="ARBA" id="ARBA00004370"/>
    </source>
</evidence>
<dbReference type="AlphaFoldDB" id="W9V7P4"/>
<keyword evidence="13" id="KW-1185">Reference proteome</keyword>
<keyword evidence="6 10" id="KW-0812">Transmembrane</keyword>
<dbReference type="InterPro" id="IPR036097">
    <property type="entry name" value="HisK_dim/P_sf"/>
</dbReference>
<dbReference type="OrthoDB" id="9809567at2"/>
<dbReference type="InterPro" id="IPR005467">
    <property type="entry name" value="His_kinase_dom"/>
</dbReference>
<evidence type="ECO:0000313" key="12">
    <source>
        <dbReference type="EMBL" id="EXJ15603.1"/>
    </source>
</evidence>
<dbReference type="Gene3D" id="3.30.565.10">
    <property type="entry name" value="Histidine kinase-like ATPase, C-terminal domain"/>
    <property type="match status" value="1"/>
</dbReference>
<dbReference type="RefSeq" id="WP_043752585.1">
    <property type="nucleotide sequence ID" value="NZ_AONC01000025.1"/>
</dbReference>
<dbReference type="EMBL" id="AONC01000025">
    <property type="protein sequence ID" value="EXJ15603.1"/>
    <property type="molecule type" value="Genomic_DNA"/>
</dbReference>
<dbReference type="PANTHER" id="PTHR45436">
    <property type="entry name" value="SENSOR HISTIDINE KINASE YKOH"/>
    <property type="match status" value="1"/>
</dbReference>
<dbReference type="SUPFAM" id="SSF47384">
    <property type="entry name" value="Homodimeric domain of signal transducing histidine kinase"/>
    <property type="match status" value="1"/>
</dbReference>
<dbReference type="eggNOG" id="COG0642">
    <property type="taxonomic scope" value="Bacteria"/>
</dbReference>
<evidence type="ECO:0000256" key="4">
    <source>
        <dbReference type="ARBA" id="ARBA00022553"/>
    </source>
</evidence>
<evidence type="ECO:0000256" key="10">
    <source>
        <dbReference type="SAM" id="Phobius"/>
    </source>
</evidence>
<evidence type="ECO:0000256" key="9">
    <source>
        <dbReference type="ARBA" id="ARBA00023136"/>
    </source>
</evidence>
<evidence type="ECO:0000313" key="13">
    <source>
        <dbReference type="Proteomes" id="UP000019460"/>
    </source>
</evidence>
<organism evidence="12 13">
    <name type="scientific">Imhoffiella purpurea</name>
    <dbReference type="NCBI Taxonomy" id="1249627"/>
    <lineage>
        <taxon>Bacteria</taxon>
        <taxon>Pseudomonadati</taxon>
        <taxon>Pseudomonadota</taxon>
        <taxon>Gammaproteobacteria</taxon>
        <taxon>Chromatiales</taxon>
        <taxon>Chromatiaceae</taxon>
        <taxon>Imhoffiella</taxon>
    </lineage>
</organism>
<dbReference type="GO" id="GO:0005886">
    <property type="term" value="C:plasma membrane"/>
    <property type="evidence" value="ECO:0007669"/>
    <property type="project" value="TreeGrafter"/>
</dbReference>
<keyword evidence="8 10" id="KW-1133">Transmembrane helix</keyword>
<feature type="transmembrane region" description="Helical" evidence="10">
    <location>
        <begin position="171"/>
        <end position="189"/>
    </location>
</feature>
<dbReference type="InterPro" id="IPR004358">
    <property type="entry name" value="Sig_transdc_His_kin-like_C"/>
</dbReference>
<gene>
    <name evidence="12" type="ORF">D779_1345</name>
</gene>
<reference evidence="12 13" key="1">
    <citation type="submission" date="2012-11" db="EMBL/GenBank/DDBJ databases">
        <title>Genome assembly of Thiorhodococcus sp. AK35.</title>
        <authorList>
            <person name="Nupur N."/>
            <person name="Khatri I."/>
            <person name="Subramanian S."/>
            <person name="Pinnaka A."/>
        </authorList>
    </citation>
    <scope>NUCLEOTIDE SEQUENCE [LARGE SCALE GENOMIC DNA]</scope>
    <source>
        <strain evidence="12 13">AK35</strain>
    </source>
</reference>
<dbReference type="EC" id="2.7.13.3" evidence="3"/>
<dbReference type="InterPro" id="IPR003661">
    <property type="entry name" value="HisK_dim/P_dom"/>
</dbReference>